<evidence type="ECO:0000256" key="15">
    <source>
        <dbReference type="PIRSR" id="PIRSR634016-3"/>
    </source>
</evidence>
<dbReference type="OrthoDB" id="510539at2759"/>
<evidence type="ECO:0000256" key="17">
    <source>
        <dbReference type="RuleBase" id="RU364040"/>
    </source>
</evidence>
<feature type="active site" description="Proton acceptor" evidence="14">
    <location>
        <position position="383"/>
    </location>
</feature>
<dbReference type="InterPro" id="IPR042097">
    <property type="entry name" value="Aminopeptidase_N-like_N_sf"/>
</dbReference>
<evidence type="ECO:0000259" key="18">
    <source>
        <dbReference type="Pfam" id="PF01433"/>
    </source>
</evidence>
<keyword evidence="7 17" id="KW-0378">Hydrolase</keyword>
<dbReference type="GO" id="GO:0042277">
    <property type="term" value="F:peptide binding"/>
    <property type="evidence" value="ECO:0007669"/>
    <property type="project" value="TreeGrafter"/>
</dbReference>
<evidence type="ECO:0000256" key="9">
    <source>
        <dbReference type="ARBA" id="ARBA00022968"/>
    </source>
</evidence>
<dbReference type="PROSITE" id="PS51257">
    <property type="entry name" value="PROKAR_LIPOPROTEIN"/>
    <property type="match status" value="1"/>
</dbReference>
<dbReference type="STRING" id="8078.ENSFHEP00000019498"/>
<evidence type="ECO:0000256" key="4">
    <source>
        <dbReference type="ARBA" id="ARBA00022670"/>
    </source>
</evidence>
<dbReference type="InterPro" id="IPR050344">
    <property type="entry name" value="Peptidase_M1_aminopeptidases"/>
</dbReference>
<dbReference type="AlphaFoldDB" id="A0A3Q2PZH2"/>
<evidence type="ECO:0000256" key="6">
    <source>
        <dbReference type="ARBA" id="ARBA00022723"/>
    </source>
</evidence>
<evidence type="ECO:0000256" key="12">
    <source>
        <dbReference type="ARBA" id="ARBA00023136"/>
    </source>
</evidence>
<dbReference type="InterPro" id="IPR034016">
    <property type="entry name" value="M1_APN-typ"/>
</dbReference>
<dbReference type="FunFam" id="1.25.50.20:FF:000012">
    <property type="entry name" value="Aminopeptidase N"/>
    <property type="match status" value="1"/>
</dbReference>
<keyword evidence="12" id="KW-0472">Membrane</keyword>
<dbReference type="FunFam" id="1.10.390.10:FF:000016">
    <property type="entry name" value="Glutamyl aminopeptidase"/>
    <property type="match status" value="1"/>
</dbReference>
<sequence length="946" mass="108481">MPAKSKLSIGLAVAFAVMTACAIAGMVTMMIAFEIQSSNLNMTAPPTTLPPTLPPEPDLRLPRSLIPERYSILIQPHLYSRIVEEVNVTTPNQTLAFTGNSTVYFFCNVRTDKIYLHSDELKISSPFVRNLDTGKQMAVNGALQYEEGAQFLVIETKEVFMPGGNYSLFLSFEGDISNNLEALYVSKYTETNWEHENVTVEDRFLAATNLEPTSARRLFPCFDEPDMKAVFDLVVIHRRGTTALANAAEQSSYIIDEDWKFTRFHPTPKMSTYLFAFVVSEFEKTTSTESRVTINTFARPEAIAAEHANYATKITAKILEFYETHFDLRFGLSKLDQIALPDLEPLAMENWGLVTYQEGALLYEEGVSSWLHKEVITSIIAHELAHQWFGNQVTMKWWNEIWLNEGFANYMSYLAVDHAEPSFQIKEISIIDDLHTAFEQDALNTSHPLSESMEYVQAPGEILGMFDAVTYSKGAMVLRMLAEHVGENVFDSGIRTYLKTYKGGNVEQNNLWEIIENSRYEKSMFSVPNLMKYWTTQPGYPVITINTTNGEIYQKRFFYNSAAESSLNWLIPITFTTNISKPAFVWLDVKGPVKKEEFISKKGEWILVNVNCTGYFRVNYNPENWERLLDQLQTNPDLIPLMNRGQLIDDAFNLARAKQVNVTLALNSTRFLRKERAFLPWESAVRNLEYFFLMFDRSEVYGPMQLYLRHQVEELYDFFRNDTDESIVPKDHSSQHTQITAIELACSNGLPDCIEMATTKFADWMETNETNSIHPNLRSVIYCQAVAAGGKKEWEFAWEKFLSSADTSEKEQLREALSCSKKTWLLNRYLEYTLDPDKIRLMDVTSTINLVAENAAGQALAWNFMRAHWDYVSQGNAAALVDGVTRRFSTEFELQELRRFKEEMGKYGPSRAVEQAIEQTEVNIQWVKENRDVVLEWFEKETAHLD</sequence>
<protein>
    <recommendedName>
        <fullName evidence="17">Aminopeptidase</fullName>
        <ecNumber evidence="17">3.4.11.-</ecNumber>
    </recommendedName>
</protein>
<organism evidence="21 22">
    <name type="scientific">Fundulus heteroclitus</name>
    <name type="common">Killifish</name>
    <name type="synonym">Mummichog</name>
    <dbReference type="NCBI Taxonomy" id="8078"/>
    <lineage>
        <taxon>Eukaryota</taxon>
        <taxon>Metazoa</taxon>
        <taxon>Chordata</taxon>
        <taxon>Craniata</taxon>
        <taxon>Vertebrata</taxon>
        <taxon>Euteleostomi</taxon>
        <taxon>Actinopterygii</taxon>
        <taxon>Neopterygii</taxon>
        <taxon>Teleostei</taxon>
        <taxon>Neoteleostei</taxon>
        <taxon>Acanthomorphata</taxon>
        <taxon>Ovalentaria</taxon>
        <taxon>Atherinomorphae</taxon>
        <taxon>Cyprinodontiformes</taxon>
        <taxon>Fundulidae</taxon>
        <taxon>Fundulus</taxon>
    </lineage>
</organism>
<dbReference type="InterPro" id="IPR027268">
    <property type="entry name" value="Peptidase_M4/M1_CTD_sf"/>
</dbReference>
<keyword evidence="6 15" id="KW-0479">Metal-binding</keyword>
<dbReference type="InterPro" id="IPR024571">
    <property type="entry name" value="ERAP1-like_C_dom"/>
</dbReference>
<dbReference type="PRINTS" id="PR00756">
    <property type="entry name" value="ALADIPTASE"/>
</dbReference>
<dbReference type="Gene3D" id="2.60.40.1730">
    <property type="entry name" value="tricorn interacting facor f3 domain"/>
    <property type="match status" value="1"/>
</dbReference>
<dbReference type="GO" id="GO:0008270">
    <property type="term" value="F:zinc ion binding"/>
    <property type="evidence" value="ECO:0007669"/>
    <property type="project" value="UniProtKB-UniRule"/>
</dbReference>
<dbReference type="GO" id="GO:0005615">
    <property type="term" value="C:extracellular space"/>
    <property type="evidence" value="ECO:0007669"/>
    <property type="project" value="TreeGrafter"/>
</dbReference>
<dbReference type="PANTHER" id="PTHR11533">
    <property type="entry name" value="PROTEASE M1 ZINC METALLOPROTEASE"/>
    <property type="match status" value="1"/>
</dbReference>
<evidence type="ECO:0000256" key="3">
    <source>
        <dbReference type="ARBA" id="ARBA00022438"/>
    </source>
</evidence>
<feature type="domain" description="ERAP1-like C-terminal" evidence="19">
    <location>
        <begin position="605"/>
        <end position="921"/>
    </location>
</feature>
<keyword evidence="11 17" id="KW-0482">Metalloprotease</keyword>
<keyword evidence="10" id="KW-1133">Transmembrane helix</keyword>
<accession>A0A3Q2PZH2</accession>
<evidence type="ECO:0000256" key="14">
    <source>
        <dbReference type="PIRSR" id="PIRSR634016-1"/>
    </source>
</evidence>
<dbReference type="GO" id="GO:0043171">
    <property type="term" value="P:peptide catabolic process"/>
    <property type="evidence" value="ECO:0007669"/>
    <property type="project" value="TreeGrafter"/>
</dbReference>
<evidence type="ECO:0000313" key="22">
    <source>
        <dbReference type="Proteomes" id="UP000265000"/>
    </source>
</evidence>
<comment type="cofactor">
    <cofactor evidence="15 17">
        <name>Zn(2+)</name>
        <dbReference type="ChEBI" id="CHEBI:29105"/>
    </cofactor>
    <text evidence="15 17">Binds 1 zinc ion per subunit.</text>
</comment>
<dbReference type="GO" id="GO:0005886">
    <property type="term" value="C:plasma membrane"/>
    <property type="evidence" value="ECO:0007669"/>
    <property type="project" value="TreeGrafter"/>
</dbReference>
<dbReference type="GO" id="GO:0005737">
    <property type="term" value="C:cytoplasm"/>
    <property type="evidence" value="ECO:0007669"/>
    <property type="project" value="TreeGrafter"/>
</dbReference>
<feature type="domain" description="Aminopeptidase N-like N-terminal" evidence="20">
    <location>
        <begin position="86"/>
        <end position="274"/>
    </location>
</feature>
<dbReference type="EC" id="3.4.11.-" evidence="17"/>
<comment type="similarity">
    <text evidence="2 17">Belongs to the peptidase M1 family.</text>
</comment>
<reference evidence="21" key="1">
    <citation type="submission" date="2025-08" db="UniProtKB">
        <authorList>
            <consortium name="Ensembl"/>
        </authorList>
    </citation>
    <scope>IDENTIFICATION</scope>
</reference>
<feature type="binding site" evidence="15">
    <location>
        <position position="386"/>
    </location>
    <ligand>
        <name>Zn(2+)</name>
        <dbReference type="ChEBI" id="CHEBI:29105"/>
        <note>catalytic</note>
    </ligand>
</feature>
<dbReference type="Pfam" id="PF01433">
    <property type="entry name" value="Peptidase_M1"/>
    <property type="match status" value="1"/>
</dbReference>
<dbReference type="CDD" id="cd09601">
    <property type="entry name" value="M1_APN-Q_like"/>
    <property type="match status" value="1"/>
</dbReference>
<dbReference type="Proteomes" id="UP000265000">
    <property type="component" value="Unplaced"/>
</dbReference>
<keyword evidence="13" id="KW-0325">Glycoprotein</keyword>
<dbReference type="GO" id="GO:0070006">
    <property type="term" value="F:metalloaminopeptidase activity"/>
    <property type="evidence" value="ECO:0007669"/>
    <property type="project" value="TreeGrafter"/>
</dbReference>
<evidence type="ECO:0000256" key="13">
    <source>
        <dbReference type="ARBA" id="ARBA00023180"/>
    </source>
</evidence>
<dbReference type="PANTHER" id="PTHR11533:SF259">
    <property type="entry name" value="AMINOPEPTIDASE"/>
    <property type="match status" value="1"/>
</dbReference>
<keyword evidence="3 17" id="KW-0031">Aminopeptidase</keyword>
<dbReference type="GO" id="GO:0006508">
    <property type="term" value="P:proteolysis"/>
    <property type="evidence" value="ECO:0007669"/>
    <property type="project" value="UniProtKB-KW"/>
</dbReference>
<keyword evidence="22" id="KW-1185">Reference proteome</keyword>
<dbReference type="Pfam" id="PF11838">
    <property type="entry name" value="ERAP1_C"/>
    <property type="match status" value="1"/>
</dbReference>
<evidence type="ECO:0000259" key="20">
    <source>
        <dbReference type="Pfam" id="PF17900"/>
    </source>
</evidence>
<evidence type="ECO:0000256" key="10">
    <source>
        <dbReference type="ARBA" id="ARBA00022989"/>
    </source>
</evidence>
<dbReference type="FunFam" id="2.60.40.1730:FF:000001">
    <property type="entry name" value="Leucyl-cystinyl aminopeptidase"/>
    <property type="match status" value="1"/>
</dbReference>
<evidence type="ECO:0000256" key="11">
    <source>
        <dbReference type="ARBA" id="ARBA00023049"/>
    </source>
</evidence>
<dbReference type="InterPro" id="IPR001930">
    <property type="entry name" value="Peptidase_M1"/>
</dbReference>
<feature type="site" description="Transition state stabilizer" evidence="16">
    <location>
        <position position="471"/>
    </location>
</feature>
<feature type="domain" description="Peptidase M1 membrane alanine aminopeptidase" evidence="18">
    <location>
        <begin position="310"/>
        <end position="534"/>
    </location>
</feature>
<proteinExistence type="inferred from homology"/>
<evidence type="ECO:0000256" key="1">
    <source>
        <dbReference type="ARBA" id="ARBA00004606"/>
    </source>
</evidence>
<dbReference type="CTD" id="555478"/>
<dbReference type="Gene3D" id="1.10.390.10">
    <property type="entry name" value="Neutral Protease Domain 2"/>
    <property type="match status" value="1"/>
</dbReference>
<evidence type="ECO:0000256" key="7">
    <source>
        <dbReference type="ARBA" id="ARBA00022801"/>
    </source>
</evidence>
<dbReference type="GeneID" id="105929735"/>
<evidence type="ECO:0000256" key="16">
    <source>
        <dbReference type="PIRSR" id="PIRSR634016-4"/>
    </source>
</evidence>
<name>A0A3Q2PZH2_FUNHE</name>
<feature type="binding site" evidence="15">
    <location>
        <position position="382"/>
    </location>
    <ligand>
        <name>Zn(2+)</name>
        <dbReference type="ChEBI" id="CHEBI:29105"/>
        <note>catalytic</note>
    </ligand>
</feature>
<evidence type="ECO:0000256" key="5">
    <source>
        <dbReference type="ARBA" id="ARBA00022692"/>
    </source>
</evidence>
<dbReference type="Gene3D" id="2.60.40.1910">
    <property type="match status" value="1"/>
</dbReference>
<evidence type="ECO:0000256" key="2">
    <source>
        <dbReference type="ARBA" id="ARBA00010136"/>
    </source>
</evidence>
<dbReference type="GeneTree" id="ENSGT00940000164605"/>
<dbReference type="SUPFAM" id="SSF55486">
    <property type="entry name" value="Metalloproteases ('zincins'), catalytic domain"/>
    <property type="match status" value="1"/>
</dbReference>
<keyword evidence="5" id="KW-0812">Transmembrane</keyword>
<feature type="binding site" evidence="15">
    <location>
        <position position="405"/>
    </location>
    <ligand>
        <name>Zn(2+)</name>
        <dbReference type="ChEBI" id="CHEBI:29105"/>
        <note>catalytic</note>
    </ligand>
</feature>
<dbReference type="SUPFAM" id="SSF63737">
    <property type="entry name" value="Leukotriene A4 hydrolase N-terminal domain"/>
    <property type="match status" value="1"/>
</dbReference>
<dbReference type="InterPro" id="IPR045357">
    <property type="entry name" value="Aminopeptidase_N-like_N"/>
</dbReference>
<keyword evidence="4 17" id="KW-0645">Protease</keyword>
<evidence type="ECO:0000313" key="21">
    <source>
        <dbReference type="Ensembl" id="ENSFHEP00000019498.1"/>
    </source>
</evidence>
<dbReference type="InterPro" id="IPR014782">
    <property type="entry name" value="Peptidase_M1_dom"/>
</dbReference>
<dbReference type="Ensembl" id="ENSFHET00000028754.1">
    <property type="protein sequence ID" value="ENSFHEP00000019498.1"/>
    <property type="gene ID" value="ENSFHEG00000021404.1"/>
</dbReference>
<reference evidence="21" key="2">
    <citation type="submission" date="2025-09" db="UniProtKB">
        <authorList>
            <consortium name="Ensembl"/>
        </authorList>
    </citation>
    <scope>IDENTIFICATION</scope>
</reference>
<dbReference type="Pfam" id="PF17900">
    <property type="entry name" value="Peptidase_M1_N"/>
    <property type="match status" value="1"/>
</dbReference>
<evidence type="ECO:0000259" key="19">
    <source>
        <dbReference type="Pfam" id="PF11838"/>
    </source>
</evidence>
<keyword evidence="8 15" id="KW-0862">Zinc</keyword>
<dbReference type="Gene3D" id="1.25.50.20">
    <property type="match status" value="1"/>
</dbReference>
<comment type="subcellular location">
    <subcellularLocation>
        <location evidence="1">Membrane</location>
        <topology evidence="1">Single-pass type II membrane protein</topology>
    </subcellularLocation>
</comment>
<evidence type="ECO:0000256" key="8">
    <source>
        <dbReference type="ARBA" id="ARBA00022833"/>
    </source>
</evidence>
<keyword evidence="9" id="KW-0735">Signal-anchor</keyword>